<evidence type="ECO:0000313" key="1">
    <source>
        <dbReference type="EMBL" id="UWX55131.1"/>
    </source>
</evidence>
<dbReference type="RefSeq" id="WP_260572983.1">
    <property type="nucleotide sequence ID" value="NZ_CP104205.1"/>
</dbReference>
<evidence type="ECO:0000313" key="2">
    <source>
        <dbReference type="Proteomes" id="UP001059209"/>
    </source>
</evidence>
<proteinExistence type="predicted"/>
<reference evidence="1" key="1">
    <citation type="submission" date="2022-09" db="EMBL/GenBank/DDBJ databases">
        <title>Maribacter litopenaei sp. nov., isolated from the intestinal tract of the Pacific White Shrimp, Litopenaeus vannamei.</title>
        <authorList>
            <person name="Kim S.Y."/>
            <person name="Hwang C.Y."/>
        </authorList>
    </citation>
    <scope>NUCLEOTIDE SEQUENCE</scope>
    <source>
        <strain evidence="1">HL-LV01</strain>
    </source>
</reference>
<protein>
    <submittedName>
        <fullName evidence="1">Uncharacterized protein</fullName>
    </submittedName>
</protein>
<organism evidence="1 2">
    <name type="scientific">Maribacter litopenaei</name>
    <dbReference type="NCBI Taxonomy" id="2976127"/>
    <lineage>
        <taxon>Bacteria</taxon>
        <taxon>Pseudomonadati</taxon>
        <taxon>Bacteroidota</taxon>
        <taxon>Flavobacteriia</taxon>
        <taxon>Flavobacteriales</taxon>
        <taxon>Flavobacteriaceae</taxon>
        <taxon>Maribacter</taxon>
    </lineage>
</organism>
<dbReference type="EMBL" id="CP104205">
    <property type="protein sequence ID" value="UWX55131.1"/>
    <property type="molecule type" value="Genomic_DNA"/>
</dbReference>
<gene>
    <name evidence="1" type="ORF">NYZ99_00330</name>
</gene>
<keyword evidence="2" id="KW-1185">Reference proteome</keyword>
<name>A0ABY5Y8G7_9FLAO</name>
<dbReference type="Proteomes" id="UP001059209">
    <property type="component" value="Chromosome"/>
</dbReference>
<sequence>MMYGLGIKISKFVFLGIMPLLLISSSGNKMDLILNQAINENLIPAYIDFEMDLAETENVVKSKKLRLLFSDEENHGTIELVVSAKNGNTDFSEGDFIVQKIDGFLNGFEGVFGYFTHKDFGEKPFFANSGFVKISRLDNNHIQGQMDITLVNDYGRTIRISDTFRNF</sequence>
<accession>A0ABY5Y8G7</accession>